<name>A0ABP4G3R5_9PSEU</name>
<keyword evidence="11" id="KW-1185">Reference proteome</keyword>
<dbReference type="Gene3D" id="3.20.20.220">
    <property type="match status" value="1"/>
</dbReference>
<evidence type="ECO:0000313" key="11">
    <source>
        <dbReference type="Proteomes" id="UP001500467"/>
    </source>
</evidence>
<gene>
    <name evidence="10" type="ORF">GCM10009675_33290</name>
</gene>
<dbReference type="SUPFAM" id="SSF51730">
    <property type="entry name" value="FAD-linked oxidoreductase"/>
    <property type="match status" value="1"/>
</dbReference>
<comment type="caution">
    <text evidence="10">The sequence shown here is derived from an EMBL/GenBank/DDBJ whole genome shotgun (WGS) entry which is preliminary data.</text>
</comment>
<evidence type="ECO:0000256" key="8">
    <source>
        <dbReference type="RuleBase" id="RU003862"/>
    </source>
</evidence>
<sequence length="319" mass="34622">MAVRLEYPPVAGAPSPDGEVHEVSAHVPPPEEEPPMSSHPSVRHRAALAGALRNASYEVLPFPSTEDKVLGHVPPEVPLTVTATEAKGIEATVELAVRLSKNGYQVAPHLSARLIRCHAELEDIAVRLQESGIERIFAVGGDAAEPAGEFADAESLLVALAEAGRSFRSVGIAGYPEGHGKLPDAVIDEALRAKAGHAHEIITQLCFNPDTTIDWARRLRSEGIRTPIRVGVPGSINRQKLIRVSAGLGLGQSARFLAKQSAMFWRFFLPNGYRPDKLISGLADRIGRSDNELAGLHVFTFNDLASTERWRQRWLAQLE</sequence>
<reference evidence="11" key="1">
    <citation type="journal article" date="2019" name="Int. J. Syst. Evol. Microbiol.">
        <title>The Global Catalogue of Microorganisms (GCM) 10K type strain sequencing project: providing services to taxonomists for standard genome sequencing and annotation.</title>
        <authorList>
            <consortium name="The Broad Institute Genomics Platform"/>
            <consortium name="The Broad Institute Genome Sequencing Center for Infectious Disease"/>
            <person name="Wu L."/>
            <person name="Ma J."/>
        </authorList>
    </citation>
    <scope>NUCLEOTIDE SEQUENCE [LARGE SCALE GENOMIC DNA]</scope>
    <source>
        <strain evidence="11">JCM 13022</strain>
    </source>
</reference>
<comment type="catalytic activity">
    <reaction evidence="7">
        <text>(6S)-5-methyl-5,6,7,8-tetrahydrofolate + NAD(+) = (6R)-5,10-methylene-5,6,7,8-tetrahydrofolate + NADH + H(+)</text>
        <dbReference type="Rhea" id="RHEA:19821"/>
        <dbReference type="ChEBI" id="CHEBI:15378"/>
        <dbReference type="ChEBI" id="CHEBI:15636"/>
        <dbReference type="ChEBI" id="CHEBI:18608"/>
        <dbReference type="ChEBI" id="CHEBI:57540"/>
        <dbReference type="ChEBI" id="CHEBI:57945"/>
        <dbReference type="EC" id="1.5.1.54"/>
    </reaction>
    <physiologicalReaction direction="right-to-left" evidence="7">
        <dbReference type="Rhea" id="RHEA:19823"/>
    </physiologicalReaction>
</comment>
<dbReference type="InterPro" id="IPR029041">
    <property type="entry name" value="FAD-linked_oxidoreductase-like"/>
</dbReference>
<evidence type="ECO:0000256" key="3">
    <source>
        <dbReference type="ARBA" id="ARBA00006743"/>
    </source>
</evidence>
<dbReference type="Proteomes" id="UP001500467">
    <property type="component" value="Unassembled WGS sequence"/>
</dbReference>
<proteinExistence type="inferred from homology"/>
<evidence type="ECO:0000256" key="4">
    <source>
        <dbReference type="ARBA" id="ARBA00022630"/>
    </source>
</evidence>
<comment type="cofactor">
    <cofactor evidence="1 8">
        <name>FAD</name>
        <dbReference type="ChEBI" id="CHEBI:57692"/>
    </cofactor>
</comment>
<dbReference type="EMBL" id="BAAALM010000012">
    <property type="protein sequence ID" value="GAA1210099.1"/>
    <property type="molecule type" value="Genomic_DNA"/>
</dbReference>
<protein>
    <recommendedName>
        <fullName evidence="8">Methylenetetrahydrofolate reductase</fullName>
    </recommendedName>
</protein>
<evidence type="ECO:0000256" key="2">
    <source>
        <dbReference type="ARBA" id="ARBA00004777"/>
    </source>
</evidence>
<evidence type="ECO:0000256" key="7">
    <source>
        <dbReference type="ARBA" id="ARBA00048628"/>
    </source>
</evidence>
<accession>A0ABP4G3R5</accession>
<evidence type="ECO:0000256" key="1">
    <source>
        <dbReference type="ARBA" id="ARBA00001974"/>
    </source>
</evidence>
<organism evidence="10 11">
    <name type="scientific">Prauserella alba</name>
    <dbReference type="NCBI Taxonomy" id="176898"/>
    <lineage>
        <taxon>Bacteria</taxon>
        <taxon>Bacillati</taxon>
        <taxon>Actinomycetota</taxon>
        <taxon>Actinomycetes</taxon>
        <taxon>Pseudonocardiales</taxon>
        <taxon>Pseudonocardiaceae</taxon>
        <taxon>Prauserella</taxon>
    </lineage>
</organism>
<keyword evidence="4 8" id="KW-0285">Flavoprotein</keyword>
<dbReference type="PANTHER" id="PTHR45754">
    <property type="entry name" value="METHYLENETETRAHYDROFOLATE REDUCTASE"/>
    <property type="match status" value="1"/>
</dbReference>
<evidence type="ECO:0000313" key="10">
    <source>
        <dbReference type="EMBL" id="GAA1210099.1"/>
    </source>
</evidence>
<dbReference type="PANTHER" id="PTHR45754:SF3">
    <property type="entry name" value="METHYLENETETRAHYDROFOLATE REDUCTASE (NADPH)"/>
    <property type="match status" value="1"/>
</dbReference>
<comment type="pathway">
    <text evidence="2 8">One-carbon metabolism; tetrahydrofolate interconversion.</text>
</comment>
<evidence type="ECO:0000256" key="9">
    <source>
        <dbReference type="SAM" id="MobiDB-lite"/>
    </source>
</evidence>
<evidence type="ECO:0000256" key="6">
    <source>
        <dbReference type="ARBA" id="ARBA00023002"/>
    </source>
</evidence>
<feature type="region of interest" description="Disordered" evidence="9">
    <location>
        <begin position="1"/>
        <end position="41"/>
    </location>
</feature>
<comment type="similarity">
    <text evidence="3 8">Belongs to the methylenetetrahydrofolate reductase family.</text>
</comment>
<dbReference type="InterPro" id="IPR003171">
    <property type="entry name" value="Mehydrof_redctse-like"/>
</dbReference>
<keyword evidence="6 8" id="KW-0560">Oxidoreductase</keyword>
<keyword evidence="5 8" id="KW-0274">FAD</keyword>
<evidence type="ECO:0000256" key="5">
    <source>
        <dbReference type="ARBA" id="ARBA00022827"/>
    </source>
</evidence>
<dbReference type="Pfam" id="PF02219">
    <property type="entry name" value="MTHFR"/>
    <property type="match status" value="1"/>
</dbReference>